<gene>
    <name evidence="2" type="ORF">MGAL_10B083471</name>
</gene>
<sequence>MESRKESDVELAIQALKDTANLEVEYIKQLRMDNALIKNLQENKLIEAAQNEQKICDPSMKKEESSACNSKVTILTAKVQSNMNTLNEVLPKKREDKGKLQNNMQKYNLVIQPSYIREEKGRALIPATDSGFDSTTYSGTSDVTYSSVISSTEKSLNDETNRDISKVMVISDETGIRGIQDTNPPGYPHQSRPSLYMEAS</sequence>
<evidence type="ECO:0000313" key="2">
    <source>
        <dbReference type="EMBL" id="VDI30007.1"/>
    </source>
</evidence>
<dbReference type="EMBL" id="UYJE01004642">
    <property type="protein sequence ID" value="VDI30007.1"/>
    <property type="molecule type" value="Genomic_DNA"/>
</dbReference>
<reference evidence="2" key="1">
    <citation type="submission" date="2018-11" db="EMBL/GenBank/DDBJ databases">
        <authorList>
            <person name="Alioto T."/>
            <person name="Alioto T."/>
        </authorList>
    </citation>
    <scope>NUCLEOTIDE SEQUENCE</scope>
</reference>
<name>A0A8B6E8Z5_MYTGA</name>
<proteinExistence type="predicted"/>
<comment type="caution">
    <text evidence="2">The sequence shown here is derived from an EMBL/GenBank/DDBJ whole genome shotgun (WGS) entry which is preliminary data.</text>
</comment>
<feature type="region of interest" description="Disordered" evidence="1">
    <location>
        <begin position="176"/>
        <end position="200"/>
    </location>
</feature>
<evidence type="ECO:0000313" key="3">
    <source>
        <dbReference type="Proteomes" id="UP000596742"/>
    </source>
</evidence>
<dbReference type="AlphaFoldDB" id="A0A8B6E8Z5"/>
<organism evidence="2 3">
    <name type="scientific">Mytilus galloprovincialis</name>
    <name type="common">Mediterranean mussel</name>
    <dbReference type="NCBI Taxonomy" id="29158"/>
    <lineage>
        <taxon>Eukaryota</taxon>
        <taxon>Metazoa</taxon>
        <taxon>Spiralia</taxon>
        <taxon>Lophotrochozoa</taxon>
        <taxon>Mollusca</taxon>
        <taxon>Bivalvia</taxon>
        <taxon>Autobranchia</taxon>
        <taxon>Pteriomorphia</taxon>
        <taxon>Mytilida</taxon>
        <taxon>Mytiloidea</taxon>
        <taxon>Mytilidae</taxon>
        <taxon>Mytilinae</taxon>
        <taxon>Mytilus</taxon>
    </lineage>
</organism>
<protein>
    <submittedName>
        <fullName evidence="2">Uncharacterized protein</fullName>
    </submittedName>
</protein>
<accession>A0A8B6E8Z5</accession>
<keyword evidence="3" id="KW-1185">Reference proteome</keyword>
<dbReference type="Proteomes" id="UP000596742">
    <property type="component" value="Unassembled WGS sequence"/>
</dbReference>
<evidence type="ECO:0000256" key="1">
    <source>
        <dbReference type="SAM" id="MobiDB-lite"/>
    </source>
</evidence>